<dbReference type="Pfam" id="PF00089">
    <property type="entry name" value="Trypsin"/>
    <property type="match status" value="1"/>
</dbReference>
<dbReference type="VEuPathDB" id="VectorBase:PPAI000707"/>
<dbReference type="Proteomes" id="UP000092462">
    <property type="component" value="Unassembled WGS sequence"/>
</dbReference>
<dbReference type="RefSeq" id="XP_055697532.1">
    <property type="nucleotide sequence ID" value="XM_055841557.1"/>
</dbReference>
<keyword evidence="2" id="KW-0645">Protease</keyword>
<evidence type="ECO:0000256" key="3">
    <source>
        <dbReference type="ARBA" id="ARBA00022801"/>
    </source>
</evidence>
<dbReference type="PROSITE" id="PS50240">
    <property type="entry name" value="TRYPSIN_DOM"/>
    <property type="match status" value="1"/>
</dbReference>
<dbReference type="InterPro" id="IPR018114">
    <property type="entry name" value="TRYPSIN_HIS"/>
</dbReference>
<dbReference type="PANTHER" id="PTHR24252:SF18">
    <property type="entry name" value="OVOCHYMASE 1"/>
    <property type="match status" value="1"/>
</dbReference>
<dbReference type="Gene3D" id="2.40.10.10">
    <property type="entry name" value="Trypsin-like serine proteases"/>
    <property type="match status" value="1"/>
</dbReference>
<evidence type="ECO:0000256" key="7">
    <source>
        <dbReference type="ARBA" id="ARBA00024195"/>
    </source>
</evidence>
<evidence type="ECO:0000256" key="4">
    <source>
        <dbReference type="ARBA" id="ARBA00022825"/>
    </source>
</evidence>
<evidence type="ECO:0000256" key="2">
    <source>
        <dbReference type="ARBA" id="ARBA00022670"/>
    </source>
</evidence>
<comment type="similarity">
    <text evidence="7">Belongs to the peptidase S1 family. CLIP subfamily.</text>
</comment>
<proteinExistence type="inferred from homology"/>
<dbReference type="InterPro" id="IPR009003">
    <property type="entry name" value="Peptidase_S1_PA"/>
</dbReference>
<keyword evidence="5" id="KW-0812">Transmembrane</keyword>
<evidence type="ECO:0000256" key="1">
    <source>
        <dbReference type="ARBA" id="ARBA00004606"/>
    </source>
</evidence>
<dbReference type="FunFam" id="2.40.10.10:FF:000006">
    <property type="entry name" value="Serine proteinase stubble"/>
    <property type="match status" value="1"/>
</dbReference>
<name>A0A1B0D035_PHLPP</name>
<keyword evidence="6" id="KW-1015">Disulfide bond</keyword>
<dbReference type="GeneID" id="129798415"/>
<organism evidence="8 9">
    <name type="scientific">Phlebotomus papatasi</name>
    <name type="common">Sandfly</name>
    <dbReference type="NCBI Taxonomy" id="29031"/>
    <lineage>
        <taxon>Eukaryota</taxon>
        <taxon>Metazoa</taxon>
        <taxon>Ecdysozoa</taxon>
        <taxon>Arthropoda</taxon>
        <taxon>Hexapoda</taxon>
        <taxon>Insecta</taxon>
        <taxon>Pterygota</taxon>
        <taxon>Neoptera</taxon>
        <taxon>Endopterygota</taxon>
        <taxon>Diptera</taxon>
        <taxon>Nematocera</taxon>
        <taxon>Psychodoidea</taxon>
        <taxon>Psychodidae</taxon>
        <taxon>Phlebotomus</taxon>
        <taxon>Phlebotomus</taxon>
    </lineage>
</organism>
<evidence type="ECO:0000256" key="5">
    <source>
        <dbReference type="ARBA" id="ARBA00022968"/>
    </source>
</evidence>
<dbReference type="OrthoDB" id="10012881at2759"/>
<protein>
    <submittedName>
        <fullName evidence="8">Uncharacterized protein</fullName>
    </submittedName>
</protein>
<dbReference type="PROSITE" id="PS00134">
    <property type="entry name" value="TRYPSIN_HIS"/>
    <property type="match status" value="1"/>
</dbReference>
<sequence>MIKLWIIVLTATAINGVSRVQVKRQFVDPFLESDSVLVDSYNDSILVRDPLSDWFAGIFTTTTRKPPMGEIPKDCKPCQCGVPNDHTRIVGGMETKERYLPWMGLLTYNYRFYCGCTLITDRYALTAAHCVKGFQPRYIRVHLLEHDVKHLRNDTIRGVVGFIIHNQYDPNSYNCDIALIKLDKPLEFRDPLRPVCLPDFKKSFMGMDGIVTGWGATRENGPLAEKLQEVKVPILSNAQCKESKYGPNRITENMMCAGYKEGGKDSCQGDSGGPMHVLTAFGVYQQVGIVSWGQGCARPDYPGVYTRVNRFRSWIVRNTADSCRCEND</sequence>
<dbReference type="InterPro" id="IPR001314">
    <property type="entry name" value="Peptidase_S1A"/>
</dbReference>
<dbReference type="EnsemblMetazoa" id="PPAI000707-RA">
    <property type="protein sequence ID" value="PPAI000707-PA"/>
    <property type="gene ID" value="PPAI000707"/>
</dbReference>
<dbReference type="InterPro" id="IPR001254">
    <property type="entry name" value="Trypsin_dom"/>
</dbReference>
<keyword evidence="3" id="KW-0378">Hydrolase</keyword>
<dbReference type="RefSeq" id="XP_055697533.1">
    <property type="nucleotide sequence ID" value="XM_055841558.1"/>
</dbReference>
<keyword evidence="4" id="KW-0720">Serine protease</keyword>
<dbReference type="SUPFAM" id="SSF50494">
    <property type="entry name" value="Trypsin-like serine proteases"/>
    <property type="match status" value="1"/>
</dbReference>
<dbReference type="InterPro" id="IPR043504">
    <property type="entry name" value="Peptidase_S1_PA_chymotrypsin"/>
</dbReference>
<dbReference type="EMBL" id="AJVK01009807">
    <property type="status" value="NOT_ANNOTATED_CDS"/>
    <property type="molecule type" value="Genomic_DNA"/>
</dbReference>
<keyword evidence="9" id="KW-1185">Reference proteome</keyword>
<dbReference type="PANTHER" id="PTHR24252">
    <property type="entry name" value="ACROSIN-RELATED"/>
    <property type="match status" value="1"/>
</dbReference>
<evidence type="ECO:0000256" key="6">
    <source>
        <dbReference type="ARBA" id="ARBA00023157"/>
    </source>
</evidence>
<keyword evidence="5" id="KW-0735">Signal-anchor</keyword>
<dbReference type="InterPro" id="IPR033116">
    <property type="entry name" value="TRYPSIN_SER"/>
</dbReference>
<dbReference type="GO" id="GO:0016020">
    <property type="term" value="C:membrane"/>
    <property type="evidence" value="ECO:0007669"/>
    <property type="project" value="UniProtKB-SubCell"/>
</dbReference>
<dbReference type="CDD" id="cd00190">
    <property type="entry name" value="Tryp_SPc"/>
    <property type="match status" value="1"/>
</dbReference>
<accession>A0A1B0D035</accession>
<dbReference type="PRINTS" id="PR00722">
    <property type="entry name" value="CHYMOTRYPSIN"/>
</dbReference>
<dbReference type="SMART" id="SM00020">
    <property type="entry name" value="Tryp_SPc"/>
    <property type="match status" value="1"/>
</dbReference>
<dbReference type="GO" id="GO:0006508">
    <property type="term" value="P:proteolysis"/>
    <property type="evidence" value="ECO:0007669"/>
    <property type="project" value="UniProtKB-KW"/>
</dbReference>
<dbReference type="VEuPathDB" id="VectorBase:PPAPM1_011675"/>
<dbReference type="AlphaFoldDB" id="A0A1B0D035"/>
<reference evidence="8" key="1">
    <citation type="submission" date="2022-08" db="UniProtKB">
        <authorList>
            <consortium name="EnsemblMetazoa"/>
        </authorList>
    </citation>
    <scope>IDENTIFICATION</scope>
    <source>
        <strain evidence="8">Israel</strain>
    </source>
</reference>
<evidence type="ECO:0000313" key="9">
    <source>
        <dbReference type="Proteomes" id="UP000092462"/>
    </source>
</evidence>
<evidence type="ECO:0000313" key="8">
    <source>
        <dbReference type="EnsemblMetazoa" id="PPAI000707-PA"/>
    </source>
</evidence>
<dbReference type="PROSITE" id="PS00135">
    <property type="entry name" value="TRYPSIN_SER"/>
    <property type="match status" value="1"/>
</dbReference>
<dbReference type="KEGG" id="ppap:129798415"/>
<dbReference type="GO" id="GO:0004252">
    <property type="term" value="F:serine-type endopeptidase activity"/>
    <property type="evidence" value="ECO:0007669"/>
    <property type="project" value="InterPro"/>
</dbReference>
<comment type="subcellular location">
    <subcellularLocation>
        <location evidence="1">Membrane</location>
        <topology evidence="1">Single-pass type II membrane protein</topology>
    </subcellularLocation>
</comment>